<dbReference type="PANTHER" id="PTHR43861">
    <property type="entry name" value="TRANS-ACONITATE 2-METHYLTRANSFERASE-RELATED"/>
    <property type="match status" value="1"/>
</dbReference>
<accession>X1S3R4</accession>
<dbReference type="InterPro" id="IPR013216">
    <property type="entry name" value="Methyltransf_11"/>
</dbReference>
<sequence>MESPKVYIGIVRPSGGSYTNEFVDSRDYLQANLMRDGLLGGMIQASSTLIDAGRNLLVEQVLAKPRATHLLFLDSDIVCAGNACRKLLTHNKDIISGLYFQRGTMQFPVIYSYQGRHRVSGKMCPAFTPILDPVYRYLSKKRLPVTEITYATLEGNDGLMKIGGAGAGFLLVKREVFEKIPYPWFSFERGGEDLYFCDKARKNGFEIWADMSVLLGHLRLDPVGASQFLTQYQNTTEANEFLGEEPIAHDLAKFLHKTPAYIKRKMRDNPVLETAERWREKSPQTLDEIRQFYCVTPEYLFELAQWNASNPFKQIINYLPKVGGLKVLDFGGGIGSLALLLHKRGADVDYLDLPGLVTEFAKSRSNGRINFIDSLADKRESYDLIVAIDVFEHLPDLPEQLIMIAKALKPDGILFFHNNFGQPVLHPQHINWSQKWPGLLARAGLREEIPSKTAKRREPGVVTLTGNINTAAYWDRIWAKEGQDTWRKYPLTFRKIASHIDPQDAVLDVGCGIGIFLDIIRPHCKAVAGLDISPVAINLLKSKGIEGKVGELPEISYPDKSFDVVVATEIVEHLDDPVALLKEAVRVARKKVIFTVPDNVLGPEEFAEHRQLFTKDTLEELLHQFFDDFQIESFADTFPTPTFKISLPTLLAVCNVKPEEVKP</sequence>
<name>X1S3R4_9ZZZZ</name>
<dbReference type="GO" id="GO:0008757">
    <property type="term" value="F:S-adenosylmethionine-dependent methyltransferase activity"/>
    <property type="evidence" value="ECO:0007669"/>
    <property type="project" value="InterPro"/>
</dbReference>
<reference evidence="2" key="1">
    <citation type="journal article" date="2014" name="Front. Microbiol.">
        <title>High frequency of phylogenetically diverse reductive dehalogenase-homologous genes in deep subseafloor sedimentary metagenomes.</title>
        <authorList>
            <person name="Kawai M."/>
            <person name="Futagami T."/>
            <person name="Toyoda A."/>
            <person name="Takaki Y."/>
            <person name="Nishi S."/>
            <person name="Hori S."/>
            <person name="Arai W."/>
            <person name="Tsubouchi T."/>
            <person name="Morono Y."/>
            <person name="Uchiyama I."/>
            <person name="Ito T."/>
            <person name="Fujiyama A."/>
            <person name="Inagaki F."/>
            <person name="Takami H."/>
        </authorList>
    </citation>
    <scope>NUCLEOTIDE SEQUENCE</scope>
    <source>
        <strain evidence="2">Expedition CK06-06</strain>
    </source>
</reference>
<dbReference type="CDD" id="cd02440">
    <property type="entry name" value="AdoMet_MTases"/>
    <property type="match status" value="2"/>
</dbReference>
<gene>
    <name evidence="2" type="ORF">S12H4_00702</name>
</gene>
<evidence type="ECO:0000313" key="2">
    <source>
        <dbReference type="EMBL" id="GAI70065.1"/>
    </source>
</evidence>
<dbReference type="Gene3D" id="3.40.50.150">
    <property type="entry name" value="Vaccinia Virus protein VP39"/>
    <property type="match status" value="2"/>
</dbReference>
<proteinExistence type="predicted"/>
<dbReference type="EMBL" id="BARW01000100">
    <property type="protein sequence ID" value="GAI70065.1"/>
    <property type="molecule type" value="Genomic_DNA"/>
</dbReference>
<comment type="caution">
    <text evidence="2">The sequence shown here is derived from an EMBL/GenBank/DDBJ whole genome shotgun (WGS) entry which is preliminary data.</text>
</comment>
<dbReference type="Pfam" id="PF08241">
    <property type="entry name" value="Methyltransf_11"/>
    <property type="match status" value="1"/>
</dbReference>
<dbReference type="InterPro" id="IPR029063">
    <property type="entry name" value="SAM-dependent_MTases_sf"/>
</dbReference>
<dbReference type="InterPro" id="IPR029044">
    <property type="entry name" value="Nucleotide-diphossugar_trans"/>
</dbReference>
<dbReference type="Pfam" id="PF13489">
    <property type="entry name" value="Methyltransf_23"/>
    <property type="match status" value="1"/>
</dbReference>
<organism evidence="2">
    <name type="scientific">marine sediment metagenome</name>
    <dbReference type="NCBI Taxonomy" id="412755"/>
    <lineage>
        <taxon>unclassified sequences</taxon>
        <taxon>metagenomes</taxon>
        <taxon>ecological metagenomes</taxon>
    </lineage>
</organism>
<dbReference type="SUPFAM" id="SSF53448">
    <property type="entry name" value="Nucleotide-diphospho-sugar transferases"/>
    <property type="match status" value="1"/>
</dbReference>
<dbReference type="AlphaFoldDB" id="X1S3R4"/>
<dbReference type="Gene3D" id="3.90.550.40">
    <property type="match status" value="1"/>
</dbReference>
<protein>
    <recommendedName>
        <fullName evidence="1">Methyltransferase type 11 domain-containing protein</fullName>
    </recommendedName>
</protein>
<evidence type="ECO:0000259" key="1">
    <source>
        <dbReference type="Pfam" id="PF08241"/>
    </source>
</evidence>
<feature type="domain" description="Methyltransferase type 11" evidence="1">
    <location>
        <begin position="507"/>
        <end position="593"/>
    </location>
</feature>
<dbReference type="SUPFAM" id="SSF53335">
    <property type="entry name" value="S-adenosyl-L-methionine-dependent methyltransferases"/>
    <property type="match status" value="2"/>
</dbReference>